<evidence type="ECO:0000313" key="2">
    <source>
        <dbReference type="EMBL" id="MBB6566621.1"/>
    </source>
</evidence>
<comment type="caution">
    <text evidence="3">The sequence shown here is derived from an EMBL/GenBank/DDBJ whole genome shotgun (WGS) entry which is preliminary data.</text>
</comment>
<organism evidence="3 4">
    <name type="scientific">Kribbella sandramycini</name>
    <dbReference type="NCBI Taxonomy" id="60450"/>
    <lineage>
        <taxon>Bacteria</taxon>
        <taxon>Bacillati</taxon>
        <taxon>Actinomycetota</taxon>
        <taxon>Actinomycetes</taxon>
        <taxon>Propionibacteriales</taxon>
        <taxon>Kribbellaceae</taxon>
        <taxon>Kribbella</taxon>
    </lineage>
</organism>
<proteinExistence type="predicted"/>
<dbReference type="RefSeq" id="WP_171675223.1">
    <property type="nucleotide sequence ID" value="NZ_BAAAGT010000004.1"/>
</dbReference>
<feature type="chain" id="PRO_5044130850" evidence="1">
    <location>
        <begin position="31"/>
        <end position="138"/>
    </location>
</feature>
<accession>A0A7Y4P241</accession>
<sequence length="138" mass="14766">MRTRFFGLKSVAVMALAAGAMVSAVPAANAAPVDDAAPAASFWLCNLRVWDTEDVTGPDEVYLKRPGVFWGPKTMNNGDLRAVNVSVPSGTVISAWDQDTGSAVDKDDWIGSNTITRTGIYTFQADDAKYDLSVRTSC</sequence>
<gene>
    <name evidence="2" type="ORF">HNR71_002258</name>
    <name evidence="3" type="ORF">HPO96_20985</name>
</gene>
<evidence type="ECO:0000313" key="3">
    <source>
        <dbReference type="EMBL" id="NOL42724.1"/>
    </source>
</evidence>
<reference evidence="3 4" key="1">
    <citation type="submission" date="2020-05" db="EMBL/GenBank/DDBJ databases">
        <title>Genome sequence of Kribbella sandramycini ATCC 39419.</title>
        <authorList>
            <person name="Maclea K.S."/>
            <person name="Fair J.L."/>
        </authorList>
    </citation>
    <scope>NUCLEOTIDE SEQUENCE [LARGE SCALE GENOMIC DNA]</scope>
    <source>
        <strain evidence="3 4">ATCC 39419</strain>
    </source>
</reference>
<protein>
    <submittedName>
        <fullName evidence="3">Uncharacterized protein</fullName>
    </submittedName>
</protein>
<evidence type="ECO:0000256" key="1">
    <source>
        <dbReference type="SAM" id="SignalP"/>
    </source>
</evidence>
<name>A0A7Y4P241_9ACTN</name>
<evidence type="ECO:0000313" key="5">
    <source>
        <dbReference type="Proteomes" id="UP000553957"/>
    </source>
</evidence>
<dbReference type="Proteomes" id="UP000553957">
    <property type="component" value="Unassembled WGS sequence"/>
</dbReference>
<dbReference type="Proteomes" id="UP000534306">
    <property type="component" value="Unassembled WGS sequence"/>
</dbReference>
<keyword evidence="4" id="KW-1185">Reference proteome</keyword>
<evidence type="ECO:0000313" key="4">
    <source>
        <dbReference type="Proteomes" id="UP000534306"/>
    </source>
</evidence>
<reference evidence="2 5" key="2">
    <citation type="submission" date="2020-08" db="EMBL/GenBank/DDBJ databases">
        <title>Sequencing the genomes of 1000 actinobacteria strains.</title>
        <authorList>
            <person name="Klenk H.-P."/>
        </authorList>
    </citation>
    <scope>NUCLEOTIDE SEQUENCE [LARGE SCALE GENOMIC DNA]</scope>
    <source>
        <strain evidence="2 5">DSM 15626</strain>
    </source>
</reference>
<dbReference type="AlphaFoldDB" id="A0A7Y4P241"/>
<dbReference type="EMBL" id="JACHKF010000001">
    <property type="protein sequence ID" value="MBB6566621.1"/>
    <property type="molecule type" value="Genomic_DNA"/>
</dbReference>
<keyword evidence="1" id="KW-0732">Signal</keyword>
<feature type="signal peptide" evidence="1">
    <location>
        <begin position="1"/>
        <end position="30"/>
    </location>
</feature>
<dbReference type="EMBL" id="JABJRC010000005">
    <property type="protein sequence ID" value="NOL42724.1"/>
    <property type="molecule type" value="Genomic_DNA"/>
</dbReference>